<evidence type="ECO:0000313" key="5">
    <source>
        <dbReference type="Proteomes" id="UP000250079"/>
    </source>
</evidence>
<dbReference type="PANTHER" id="PTHR43674">
    <property type="entry name" value="NITRILASE C965.09-RELATED"/>
    <property type="match status" value="1"/>
</dbReference>
<protein>
    <submittedName>
        <fullName evidence="4">(R)-stereoselective amidase</fullName>
        <ecNumber evidence="4">3.5.1.100</ecNumber>
    </submittedName>
</protein>
<dbReference type="SUPFAM" id="SSF56317">
    <property type="entry name" value="Carbon-nitrogen hydrolase"/>
    <property type="match status" value="1"/>
</dbReference>
<sequence length="269" mass="29555">MNAIPDFTLAVHQHVPTPADVDTSIARIQQISEQAAASGADLLLVPEASLTGYNLPLDTARTVAVERDSKTTARLQAICQQHGIALSYGYIERDGEHLFNSVNVIDSSGSNIAHYRKTHLWGGLDRSLFQAGTEYAPTFKLNGWNLGLLICYDIEFPESARHLALQGVDIILAPTALMTPWTFVADLVTRVRAAENQVYFAYANYCGPEADLDYVGRSCIIGPDAQELARADCTPQLLLATLNKQAIDNVRRELPYHADRRPELYGSLA</sequence>
<name>A0A2Z2NVG6_9GAMM</name>
<dbReference type="EMBL" id="CP018632">
    <property type="protein sequence ID" value="ASJ75233.1"/>
    <property type="molecule type" value="Genomic_DNA"/>
</dbReference>
<dbReference type="InterPro" id="IPR003010">
    <property type="entry name" value="C-N_Hydrolase"/>
</dbReference>
<dbReference type="Gene3D" id="3.60.110.10">
    <property type="entry name" value="Carbon-nitrogen hydrolase"/>
    <property type="match status" value="1"/>
</dbReference>
<evidence type="ECO:0000313" key="4">
    <source>
        <dbReference type="EMBL" id="ASJ75233.1"/>
    </source>
</evidence>
<organism evidence="4 5">
    <name type="scientific">Granulosicoccus antarcticus IMCC3135</name>
    <dbReference type="NCBI Taxonomy" id="1192854"/>
    <lineage>
        <taxon>Bacteria</taxon>
        <taxon>Pseudomonadati</taxon>
        <taxon>Pseudomonadota</taxon>
        <taxon>Gammaproteobacteria</taxon>
        <taxon>Chromatiales</taxon>
        <taxon>Granulosicoccaceae</taxon>
        <taxon>Granulosicoccus</taxon>
    </lineage>
</organism>
<reference evidence="4 5" key="1">
    <citation type="submission" date="2016-12" db="EMBL/GenBank/DDBJ databases">
        <authorList>
            <person name="Song W.-J."/>
            <person name="Kurnit D.M."/>
        </authorList>
    </citation>
    <scope>NUCLEOTIDE SEQUENCE [LARGE SCALE GENOMIC DNA]</scope>
    <source>
        <strain evidence="4 5">IMCC3135</strain>
    </source>
</reference>
<gene>
    <name evidence="4" type="primary">ramA</name>
    <name evidence="4" type="ORF">IMCC3135_25890</name>
</gene>
<dbReference type="EC" id="3.5.1.100" evidence="4"/>
<keyword evidence="2 4" id="KW-0378">Hydrolase</keyword>
<dbReference type="InterPro" id="IPR050345">
    <property type="entry name" value="Aliph_Amidase/BUP"/>
</dbReference>
<proteinExistence type="inferred from homology"/>
<dbReference type="CDD" id="cd07576">
    <property type="entry name" value="R-amidase_like"/>
    <property type="match status" value="1"/>
</dbReference>
<comment type="similarity">
    <text evidence="1">Belongs to the carbon-nitrogen hydrolase superfamily. NIT1/NIT2 family.</text>
</comment>
<dbReference type="Proteomes" id="UP000250079">
    <property type="component" value="Chromosome"/>
</dbReference>
<evidence type="ECO:0000256" key="1">
    <source>
        <dbReference type="ARBA" id="ARBA00010613"/>
    </source>
</evidence>
<dbReference type="GO" id="GO:0033388">
    <property type="term" value="P:putrescine biosynthetic process from arginine"/>
    <property type="evidence" value="ECO:0007669"/>
    <property type="project" value="TreeGrafter"/>
</dbReference>
<keyword evidence="5" id="KW-1185">Reference proteome</keyword>
<accession>A0A2Z2NVG6</accession>
<feature type="domain" description="CN hydrolase" evidence="3">
    <location>
        <begin position="7"/>
        <end position="244"/>
    </location>
</feature>
<dbReference type="OrthoDB" id="9811121at2"/>
<dbReference type="Pfam" id="PF00795">
    <property type="entry name" value="CN_hydrolase"/>
    <property type="match status" value="1"/>
</dbReference>
<dbReference type="InterPro" id="IPR044083">
    <property type="entry name" value="RamA-like"/>
</dbReference>
<dbReference type="InterPro" id="IPR036526">
    <property type="entry name" value="C-N_Hydrolase_sf"/>
</dbReference>
<dbReference type="AlphaFoldDB" id="A0A2Z2NVG6"/>
<dbReference type="PROSITE" id="PS50263">
    <property type="entry name" value="CN_HYDROLASE"/>
    <property type="match status" value="1"/>
</dbReference>
<dbReference type="PANTHER" id="PTHR43674:SF2">
    <property type="entry name" value="BETA-UREIDOPROPIONASE"/>
    <property type="match status" value="1"/>
</dbReference>
<dbReference type="InterPro" id="IPR001110">
    <property type="entry name" value="UPF0012_CS"/>
</dbReference>
<evidence type="ECO:0000259" key="3">
    <source>
        <dbReference type="PROSITE" id="PS50263"/>
    </source>
</evidence>
<dbReference type="GO" id="GO:0050126">
    <property type="term" value="F:N-carbamoylputrescine amidase activity"/>
    <property type="evidence" value="ECO:0007669"/>
    <property type="project" value="TreeGrafter"/>
</dbReference>
<evidence type="ECO:0000256" key="2">
    <source>
        <dbReference type="ARBA" id="ARBA00022801"/>
    </source>
</evidence>
<dbReference type="PROSITE" id="PS01227">
    <property type="entry name" value="UPF0012"/>
    <property type="match status" value="1"/>
</dbReference>
<dbReference type="RefSeq" id="WP_088920173.1">
    <property type="nucleotide sequence ID" value="NZ_CP018632.1"/>
</dbReference>
<dbReference type="KEGG" id="gai:IMCC3135_25890"/>